<evidence type="ECO:0000313" key="11">
    <source>
        <dbReference type="EMBL" id="CUH69490.1"/>
    </source>
</evidence>
<dbReference type="PANTHER" id="PTHR12815">
    <property type="entry name" value="SORTING AND ASSEMBLY MACHINERY SAMM50 PROTEIN FAMILY MEMBER"/>
    <property type="match status" value="1"/>
</dbReference>
<feature type="domain" description="POTRA" evidence="10">
    <location>
        <begin position="46"/>
        <end position="113"/>
    </location>
</feature>
<evidence type="ECO:0000256" key="5">
    <source>
        <dbReference type="ARBA" id="ARBA00022737"/>
    </source>
</evidence>
<keyword evidence="2 8" id="KW-1134">Transmembrane beta strand</keyword>
<keyword evidence="7 8" id="KW-0998">Cell outer membrane</keyword>
<evidence type="ECO:0000313" key="12">
    <source>
        <dbReference type="EMBL" id="CUH72893.1"/>
    </source>
</evidence>
<protein>
    <recommendedName>
        <fullName evidence="8 9">Outer membrane protein assembly factor BamA</fullName>
    </recommendedName>
</protein>
<keyword evidence="13" id="KW-1185">Reference proteome</keyword>
<dbReference type="InterPro" id="IPR034746">
    <property type="entry name" value="POTRA"/>
</dbReference>
<comment type="function">
    <text evidence="8">Part of the outer membrane protein assembly complex, which is involved in assembly and insertion of beta-barrel proteins into the outer membrane.</text>
</comment>
<organism evidence="12 14">
    <name type="scientific">Thalassovita autumnalis</name>
    <dbReference type="NCBI Taxonomy" id="2072972"/>
    <lineage>
        <taxon>Bacteria</taxon>
        <taxon>Pseudomonadati</taxon>
        <taxon>Pseudomonadota</taxon>
        <taxon>Alphaproteobacteria</taxon>
        <taxon>Rhodobacterales</taxon>
        <taxon>Roseobacteraceae</taxon>
        <taxon>Thalassovita</taxon>
    </lineage>
</organism>
<dbReference type="Gene3D" id="3.10.20.310">
    <property type="entry name" value="membrane protein fhac"/>
    <property type="match status" value="5"/>
</dbReference>
<dbReference type="InterPro" id="IPR000184">
    <property type="entry name" value="Bac_surfAg_D15"/>
</dbReference>
<gene>
    <name evidence="12" type="primary">bamA_2</name>
    <name evidence="8" type="synonym">bamA</name>
    <name evidence="11" type="ORF">TL5118_03453</name>
    <name evidence="12" type="ORF">TL5120_02693</name>
</gene>
<comment type="similarity">
    <text evidence="8">Belongs to the BamA family.</text>
</comment>
<keyword evidence="6 8" id="KW-0472">Membrane</keyword>
<dbReference type="InterPro" id="IPR023707">
    <property type="entry name" value="OM_assembly_BamA"/>
</dbReference>
<dbReference type="Pfam" id="PF07244">
    <property type="entry name" value="POTRA"/>
    <property type="match status" value="4"/>
</dbReference>
<dbReference type="GO" id="GO:0009279">
    <property type="term" value="C:cell outer membrane"/>
    <property type="evidence" value="ECO:0007669"/>
    <property type="project" value="UniProtKB-SubCell"/>
</dbReference>
<dbReference type="HAMAP" id="MF_01430">
    <property type="entry name" value="OM_assembly_BamA"/>
    <property type="match status" value="1"/>
</dbReference>
<keyword evidence="4 8" id="KW-0732">Signal</keyword>
<evidence type="ECO:0000256" key="9">
    <source>
        <dbReference type="NCBIfam" id="TIGR03303"/>
    </source>
</evidence>
<evidence type="ECO:0000256" key="4">
    <source>
        <dbReference type="ARBA" id="ARBA00022729"/>
    </source>
</evidence>
<reference evidence="12 14" key="2">
    <citation type="submission" date="2015-09" db="EMBL/GenBank/DDBJ databases">
        <authorList>
            <consortium name="Swine Surveillance"/>
        </authorList>
    </citation>
    <scope>NUCLEOTIDE SEQUENCE [LARGE SCALE GENOMIC DNA]</scope>
    <source>
        <strain evidence="12 14">5120</strain>
    </source>
</reference>
<name>A0A0N7LWM2_9RHOB</name>
<dbReference type="AlphaFoldDB" id="A0A0N7LWM2"/>
<evidence type="ECO:0000256" key="7">
    <source>
        <dbReference type="ARBA" id="ARBA00023237"/>
    </source>
</evidence>
<dbReference type="InterPro" id="IPR039910">
    <property type="entry name" value="D15-like"/>
</dbReference>
<evidence type="ECO:0000256" key="8">
    <source>
        <dbReference type="HAMAP-Rule" id="MF_01430"/>
    </source>
</evidence>
<dbReference type="PROSITE" id="PS51779">
    <property type="entry name" value="POTRA"/>
    <property type="match status" value="3"/>
</dbReference>
<proteinExistence type="inferred from homology"/>
<dbReference type="InterPro" id="IPR010827">
    <property type="entry name" value="BamA/TamA_POTRA"/>
</dbReference>
<dbReference type="GO" id="GO:0043165">
    <property type="term" value="P:Gram-negative-bacterium-type cell outer membrane assembly"/>
    <property type="evidence" value="ECO:0007669"/>
    <property type="project" value="UniProtKB-UniRule"/>
</dbReference>
<dbReference type="Pfam" id="PF01103">
    <property type="entry name" value="Omp85"/>
    <property type="match status" value="1"/>
</dbReference>
<comment type="subcellular location">
    <subcellularLocation>
        <location evidence="8">Cell outer membrane</location>
    </subcellularLocation>
    <subcellularLocation>
        <location evidence="1">Membrane</location>
    </subcellularLocation>
</comment>
<evidence type="ECO:0000256" key="3">
    <source>
        <dbReference type="ARBA" id="ARBA00022692"/>
    </source>
</evidence>
<evidence type="ECO:0000259" key="10">
    <source>
        <dbReference type="PROSITE" id="PS51779"/>
    </source>
</evidence>
<keyword evidence="3 8" id="KW-0812">Transmembrane</keyword>
<evidence type="ECO:0000313" key="13">
    <source>
        <dbReference type="Proteomes" id="UP000051086"/>
    </source>
</evidence>
<evidence type="ECO:0000313" key="14">
    <source>
        <dbReference type="Proteomes" id="UP000051887"/>
    </source>
</evidence>
<sequence length="788" mass="87135">MTNFMGGRHALPAESKSKLRGFGVAVFLSATTALTALPIAAEAQSYSFNTVRIEGNQRVEAGTILTYAGIGRGQTVSAGQLNDAYQRIIASGLFESVEIVPRGGTLVIEVKEYPTVNQVSIEGNRRLKDEELTALLESQPRQVFNPAIAERDAALIADAYSQQGRLASRVTPKIIRRSDNRVDVVFEIFEGDVTEIERISFVGNAVYSDRRLRRVLGTKQAGLLRRFVRRDTFVEDRIEFDKQVLSDFYMSRGYVDFRIMGVNAELARERDGYFITFNLHEGDQFKVGQVTTVSDLPDVDADEFQAELKLKPGQVYTPTDVENAIARLEGLANRKGLDFVRVEPRINRNDRDLSLDVEFEIVRGPRVFVERIDIEGNTTTQDKVIRRQFKVVEGDPFNPREIRETAERIRALGFFANSDVRAREGSRPDQVIVDVSVEEQATGSLSFGGTYSTNSGLGLVIGLRERNFLGRGQSVNLNLSGTEGSKVYSLQFAEPSFLGRDLTFSLDMAYSESQGNFANFDTETLRFKPGFSFAIGEKTRFGVFAKAEQIKMIDDGSAVGGIVADEIARSDDWNAGVGYTLTYDSRINELERDRGYRLSMEQEFAGLNGDNQYIKTTASATAQTKVFNDEITLRATVEAGVLAFNSGSSRSVDRFQIGGGLIRGFQPDGIGPREIVTDGGGAITSNDALGGDKFAVARFEAEFPLGLPEEYGLSAGVFYDIGSVWGVGNTSASTGTVYYDEFTARQVIGVSLFWTTPIGPLRFNWSKTLQKEEFDEDQSFNLTVSTEF</sequence>
<evidence type="ECO:0000256" key="6">
    <source>
        <dbReference type="ARBA" id="ARBA00023136"/>
    </source>
</evidence>
<dbReference type="PIRSF" id="PIRSF006076">
    <property type="entry name" value="OM_assembly_OMP85"/>
    <property type="match status" value="1"/>
</dbReference>
<dbReference type="EMBL" id="CYSC01000035">
    <property type="protein sequence ID" value="CUH72893.1"/>
    <property type="molecule type" value="Genomic_DNA"/>
</dbReference>
<accession>A0A0N7LWM2</accession>
<dbReference type="NCBIfam" id="TIGR03303">
    <property type="entry name" value="OM_YaeT"/>
    <property type="match status" value="1"/>
</dbReference>
<dbReference type="GO" id="GO:0051205">
    <property type="term" value="P:protein insertion into membrane"/>
    <property type="evidence" value="ECO:0007669"/>
    <property type="project" value="UniProtKB-UniRule"/>
</dbReference>
<dbReference type="Gene3D" id="2.40.160.50">
    <property type="entry name" value="membrane protein fhac: a member of the omp85/tpsb transporter family"/>
    <property type="match status" value="1"/>
</dbReference>
<keyword evidence="5 8" id="KW-0677">Repeat</keyword>
<evidence type="ECO:0000256" key="1">
    <source>
        <dbReference type="ARBA" id="ARBA00004370"/>
    </source>
</evidence>
<comment type="subunit">
    <text evidence="8">Part of the Bam complex.</text>
</comment>
<dbReference type="PANTHER" id="PTHR12815:SF23">
    <property type="entry name" value="OUTER MEMBRANE PROTEIN ASSEMBLY FACTOR BAMA"/>
    <property type="match status" value="1"/>
</dbReference>
<evidence type="ECO:0000256" key="2">
    <source>
        <dbReference type="ARBA" id="ARBA00022452"/>
    </source>
</evidence>
<reference evidence="11 13" key="1">
    <citation type="submission" date="2015-09" db="EMBL/GenBank/DDBJ databases">
        <authorList>
            <person name="Rodrigo-Torres L."/>
            <person name="Arahal D.R."/>
        </authorList>
    </citation>
    <scope>NUCLEOTIDE SEQUENCE [LARGE SCALE GENOMIC DNA]</scope>
    <source>
        <strain evidence="11 13">CECT 5118</strain>
    </source>
</reference>
<dbReference type="EMBL" id="CYSB01000040">
    <property type="protein sequence ID" value="CUH69490.1"/>
    <property type="molecule type" value="Genomic_DNA"/>
</dbReference>
<dbReference type="Proteomes" id="UP000051887">
    <property type="component" value="Unassembled WGS sequence"/>
</dbReference>
<feature type="domain" description="POTRA" evidence="10">
    <location>
        <begin position="114"/>
        <end position="191"/>
    </location>
</feature>
<dbReference type="Proteomes" id="UP000051086">
    <property type="component" value="Unassembled WGS sequence"/>
</dbReference>
<feature type="domain" description="POTRA" evidence="10">
    <location>
        <begin position="367"/>
        <end position="440"/>
    </location>
</feature>